<accession>A0AC61S315</accession>
<organism evidence="1 2">
    <name type="scientific">Muribaculum caecicola</name>
    <dbReference type="NCBI Taxonomy" id="3038144"/>
    <lineage>
        <taxon>Bacteria</taxon>
        <taxon>Pseudomonadati</taxon>
        <taxon>Bacteroidota</taxon>
        <taxon>Bacteroidia</taxon>
        <taxon>Bacteroidales</taxon>
        <taxon>Muribaculaceae</taxon>
        <taxon>Muribaculum</taxon>
    </lineage>
</organism>
<keyword evidence="1" id="KW-0808">Transferase</keyword>
<gene>
    <name evidence="1" type="ORF">E5990_11015</name>
</gene>
<sequence length="165" mass="17607">LMIRCLLDLSLEGKSVIDMGTGTGILAILAAMRGAATVNAVEIDEFAQINAVENVSLNGHPEINVILGDASVLPSLPKADYFLANINRNIILGDMEAYAAAIKPGGLLIMSGFYKADAIDIVACGLEYGLSYSAHKVDNDWTQLILRKQKINLACAGMEPNRKTS</sequence>
<keyword evidence="1" id="KW-0689">Ribosomal protein</keyword>
<keyword evidence="1" id="KW-0489">Methyltransferase</keyword>
<reference evidence="1" key="1">
    <citation type="submission" date="2019-04" db="EMBL/GenBank/DDBJ databases">
        <title>Microbes associate with the intestines of laboratory mice.</title>
        <authorList>
            <person name="Navarre W."/>
            <person name="Wong E."/>
            <person name="Huang K.C."/>
            <person name="Tropini C."/>
            <person name="Ng K."/>
            <person name="Yu B."/>
        </authorList>
    </citation>
    <scope>NUCLEOTIDE SEQUENCE</scope>
    <source>
        <strain evidence="1">NM86_A22</strain>
    </source>
</reference>
<keyword evidence="1" id="KW-0687">Ribonucleoprotein</keyword>
<name>A0AC61S315_9BACT</name>
<dbReference type="Proteomes" id="UP000305401">
    <property type="component" value="Unassembled WGS sequence"/>
</dbReference>
<comment type="caution">
    <text evidence="1">The sequence shown here is derived from an EMBL/GenBank/DDBJ whole genome shotgun (WGS) entry which is preliminary data.</text>
</comment>
<keyword evidence="2" id="KW-1185">Reference proteome</keyword>
<protein>
    <submittedName>
        <fullName evidence="1">50S ribosomal protein L11 methyltransferase</fullName>
    </submittedName>
</protein>
<feature type="non-terminal residue" evidence="1">
    <location>
        <position position="1"/>
    </location>
</feature>
<evidence type="ECO:0000313" key="2">
    <source>
        <dbReference type="Proteomes" id="UP000305401"/>
    </source>
</evidence>
<proteinExistence type="predicted"/>
<dbReference type="EMBL" id="SSTG01000236">
    <property type="protein sequence ID" value="THG40295.1"/>
    <property type="molecule type" value="Genomic_DNA"/>
</dbReference>
<evidence type="ECO:0000313" key="1">
    <source>
        <dbReference type="EMBL" id="THG40295.1"/>
    </source>
</evidence>